<dbReference type="CDD" id="cd23659">
    <property type="entry name" value="USP_At3g01520-like"/>
    <property type="match status" value="1"/>
</dbReference>
<evidence type="ECO:0000313" key="2">
    <source>
        <dbReference type="EMBL" id="RMX55422.1"/>
    </source>
</evidence>
<dbReference type="SUPFAM" id="SSF52402">
    <property type="entry name" value="Adenine nucleotide alpha hydrolases-like"/>
    <property type="match status" value="1"/>
</dbReference>
<dbReference type="OrthoDB" id="5954606at2759"/>
<dbReference type="InterPro" id="IPR006015">
    <property type="entry name" value="Universal_stress_UspA"/>
</dbReference>
<dbReference type="OMA" id="AICKVAN"/>
<reference evidence="2 3" key="1">
    <citation type="journal article" date="2018" name="Sci. Rep.">
        <title>Comparative analysis of the Pocillopora damicornis genome highlights role of immune system in coral evolution.</title>
        <authorList>
            <person name="Cunning R."/>
            <person name="Bay R.A."/>
            <person name="Gillette P."/>
            <person name="Baker A.C."/>
            <person name="Traylor-Knowles N."/>
        </authorList>
    </citation>
    <scope>NUCLEOTIDE SEQUENCE [LARGE SCALE GENOMIC DNA]</scope>
    <source>
        <strain evidence="2">RSMAS</strain>
        <tissue evidence="2">Whole animal</tissue>
    </source>
</reference>
<proteinExistence type="predicted"/>
<name>A0A3M6UP63_POCDA</name>
<evidence type="ECO:0000313" key="3">
    <source>
        <dbReference type="Proteomes" id="UP000275408"/>
    </source>
</evidence>
<dbReference type="EMBL" id="RCHS01001053">
    <property type="protein sequence ID" value="RMX55422.1"/>
    <property type="molecule type" value="Genomic_DNA"/>
</dbReference>
<organism evidence="2 3">
    <name type="scientific">Pocillopora damicornis</name>
    <name type="common">Cauliflower coral</name>
    <name type="synonym">Millepora damicornis</name>
    <dbReference type="NCBI Taxonomy" id="46731"/>
    <lineage>
        <taxon>Eukaryota</taxon>
        <taxon>Metazoa</taxon>
        <taxon>Cnidaria</taxon>
        <taxon>Anthozoa</taxon>
        <taxon>Hexacorallia</taxon>
        <taxon>Scleractinia</taxon>
        <taxon>Astrocoeniina</taxon>
        <taxon>Pocilloporidae</taxon>
        <taxon>Pocillopora</taxon>
    </lineage>
</organism>
<dbReference type="Pfam" id="PF00582">
    <property type="entry name" value="Usp"/>
    <property type="match status" value="1"/>
</dbReference>
<gene>
    <name evidence="2" type="ORF">pdam_00022203</name>
</gene>
<dbReference type="Proteomes" id="UP000275408">
    <property type="component" value="Unassembled WGS sequence"/>
</dbReference>
<dbReference type="STRING" id="46731.A0A3M6UP63"/>
<feature type="domain" description="UspA" evidence="1">
    <location>
        <begin position="9"/>
        <end position="155"/>
    </location>
</feature>
<comment type="caution">
    <text evidence="2">The sequence shown here is derived from an EMBL/GenBank/DDBJ whole genome shotgun (WGS) entry which is preliminary data.</text>
</comment>
<accession>A0A3M6UP63</accession>
<dbReference type="InterPro" id="IPR014729">
    <property type="entry name" value="Rossmann-like_a/b/a_fold"/>
</dbReference>
<dbReference type="PANTHER" id="PTHR46989:SF3">
    <property type="entry name" value="USPA DOMAIN-CONTAINING PROTEIN"/>
    <property type="match status" value="1"/>
</dbReference>
<dbReference type="AlphaFoldDB" id="A0A3M6UP63"/>
<keyword evidence="3" id="KW-1185">Reference proteome</keyword>
<protein>
    <recommendedName>
        <fullName evidence="1">UspA domain-containing protein</fullName>
    </recommendedName>
</protein>
<dbReference type="PRINTS" id="PR01438">
    <property type="entry name" value="UNVRSLSTRESS"/>
</dbReference>
<evidence type="ECO:0000259" key="1">
    <source>
        <dbReference type="Pfam" id="PF00582"/>
    </source>
</evidence>
<dbReference type="PANTHER" id="PTHR46989">
    <property type="entry name" value="USP DOMAIN-CONTAINING PROTEIN"/>
    <property type="match status" value="1"/>
</dbReference>
<sequence>MDNNKAGERRIVIGVDGSQHSARAFQWLVKNMCNMETDRLLVVHAYEPPSMAVYPYAHGSAYYEAMQLSLKKDKKELEELWQMYERKCKHYKLNYKLFKEESCKPGEAICKVANEEDAHFIVVGSRGCGTLRRTFLGSVSDYCLHHAHIPVAIIPPPS</sequence>
<dbReference type="Gene3D" id="3.40.50.620">
    <property type="entry name" value="HUPs"/>
    <property type="match status" value="1"/>
</dbReference>
<dbReference type="InterPro" id="IPR006016">
    <property type="entry name" value="UspA"/>
</dbReference>